<evidence type="ECO:0000313" key="1">
    <source>
        <dbReference type="EMBL" id="CDX24694.1"/>
    </source>
</evidence>
<dbReference type="Proteomes" id="UP000045285">
    <property type="component" value="Unassembled WGS sequence"/>
</dbReference>
<protein>
    <submittedName>
        <fullName evidence="1">Uncharacterized protein</fullName>
    </submittedName>
</protein>
<dbReference type="EMBL" id="CCMZ01000036">
    <property type="protein sequence ID" value="CDX24694.1"/>
    <property type="molecule type" value="Genomic_DNA"/>
</dbReference>
<accession>A0A090E581</accession>
<proteinExistence type="predicted"/>
<keyword evidence="2" id="KW-1185">Reference proteome</keyword>
<sequence length="115" mass="12753">MVRIALRRILVISSFPLFKFRPCRSMAVFVRLGFDLMALRRDFVSKWQPSLCGGPSWLHALQAMTARLHTNVSKAGVLVTGLVLACNAVETIVDHLNRRSEGGGDRSRHSHGEPG</sequence>
<gene>
    <name evidence="1" type="ORF">MPL3356_410021</name>
</gene>
<name>A0A090E581_MESPL</name>
<evidence type="ECO:0000313" key="2">
    <source>
        <dbReference type="Proteomes" id="UP000045285"/>
    </source>
</evidence>
<dbReference type="AlphaFoldDB" id="A0A090E581"/>
<organism evidence="1 2">
    <name type="scientific">Mesorhizobium plurifarium</name>
    <dbReference type="NCBI Taxonomy" id="69974"/>
    <lineage>
        <taxon>Bacteria</taxon>
        <taxon>Pseudomonadati</taxon>
        <taxon>Pseudomonadota</taxon>
        <taxon>Alphaproteobacteria</taxon>
        <taxon>Hyphomicrobiales</taxon>
        <taxon>Phyllobacteriaceae</taxon>
        <taxon>Mesorhizobium</taxon>
    </lineage>
</organism>
<reference evidence="2" key="1">
    <citation type="submission" date="2014-08" db="EMBL/GenBank/DDBJ databases">
        <authorList>
            <person name="Moulin L."/>
        </authorList>
    </citation>
    <scope>NUCLEOTIDE SEQUENCE [LARGE SCALE GENOMIC DNA]</scope>
</reference>